<proteinExistence type="predicted"/>
<dbReference type="AlphaFoldDB" id="A0A7C2A8Y5"/>
<accession>A0A7C2A8Y5</accession>
<name>A0A7C2A8Y5_DESA2</name>
<reference evidence="1" key="1">
    <citation type="journal article" date="2020" name="mSystems">
        <title>Genome- and Community-Level Interaction Insights into Carbon Utilization and Element Cycling Functions of Hydrothermarchaeota in Hydrothermal Sediment.</title>
        <authorList>
            <person name="Zhou Z."/>
            <person name="Liu Y."/>
            <person name="Xu W."/>
            <person name="Pan J."/>
            <person name="Luo Z.H."/>
            <person name="Li M."/>
        </authorList>
    </citation>
    <scope>NUCLEOTIDE SEQUENCE [LARGE SCALE GENOMIC DNA]</scope>
    <source>
        <strain evidence="1">HyVt-389</strain>
    </source>
</reference>
<comment type="caution">
    <text evidence="1">The sequence shown here is derived from an EMBL/GenBank/DDBJ whole genome shotgun (WGS) entry which is preliminary data.</text>
</comment>
<organism evidence="1">
    <name type="scientific">Desulfofervidus auxilii</name>
    <dbReference type="NCBI Taxonomy" id="1621989"/>
    <lineage>
        <taxon>Bacteria</taxon>
        <taxon>Pseudomonadati</taxon>
        <taxon>Thermodesulfobacteriota</taxon>
        <taxon>Candidatus Desulfofervidia</taxon>
        <taxon>Candidatus Desulfofervidales</taxon>
        <taxon>Candidatus Desulfofervidaceae</taxon>
        <taxon>Candidatus Desulfofervidus</taxon>
    </lineage>
</organism>
<sequence length="113" mass="12717">MYKNIQELNEALKSVARLEGEVLVVKHEDKLKDKIIDDLVYTSVFTQDVALKNAARWSIRALAQALEIIPASIHELYMAVGREEIGGFTVPAVNLRGMTYDVAREVFKLVLSQ</sequence>
<feature type="non-terminal residue" evidence="1">
    <location>
        <position position="113"/>
    </location>
</feature>
<dbReference type="EMBL" id="DRIH01000209">
    <property type="protein sequence ID" value="HEC68335.1"/>
    <property type="molecule type" value="Genomic_DNA"/>
</dbReference>
<evidence type="ECO:0000313" key="1">
    <source>
        <dbReference type="EMBL" id="HEC68335.1"/>
    </source>
</evidence>
<protein>
    <submittedName>
        <fullName evidence="1">Aldolase</fullName>
    </submittedName>
</protein>
<dbReference type="Proteomes" id="UP000885738">
    <property type="component" value="Unassembled WGS sequence"/>
</dbReference>
<gene>
    <name evidence="1" type="ORF">ENI35_05965</name>
</gene>